<dbReference type="AlphaFoldDB" id="A0A386HKQ8"/>
<keyword evidence="3" id="KW-1185">Reference proteome</keyword>
<feature type="transmembrane region" description="Helical" evidence="1">
    <location>
        <begin position="118"/>
        <end position="139"/>
    </location>
</feature>
<dbReference type="OrthoDB" id="672052at2"/>
<reference evidence="2 3" key="1">
    <citation type="submission" date="2018-09" db="EMBL/GenBank/DDBJ databases">
        <title>Arachidicoccus sp. nov., a bacterium isolated from soil.</title>
        <authorList>
            <person name="Weon H.-Y."/>
            <person name="Kwon S.-W."/>
            <person name="Lee S.A."/>
        </authorList>
    </citation>
    <scope>NUCLEOTIDE SEQUENCE [LARGE SCALE GENOMIC DNA]</scope>
    <source>
        <strain evidence="2 3">KIS59-12</strain>
    </source>
</reference>
<protein>
    <submittedName>
        <fullName evidence="2">Uncharacterized protein</fullName>
    </submittedName>
</protein>
<dbReference type="KEGG" id="ark:D6B99_01025"/>
<name>A0A386HKQ8_9BACT</name>
<feature type="transmembrane region" description="Helical" evidence="1">
    <location>
        <begin position="43"/>
        <end position="62"/>
    </location>
</feature>
<dbReference type="EMBL" id="CP032489">
    <property type="protein sequence ID" value="AYD46325.1"/>
    <property type="molecule type" value="Genomic_DNA"/>
</dbReference>
<gene>
    <name evidence="2" type="ORF">D6B99_01025</name>
</gene>
<proteinExistence type="predicted"/>
<feature type="transmembrane region" description="Helical" evidence="1">
    <location>
        <begin position="74"/>
        <end position="92"/>
    </location>
</feature>
<accession>A0A386HKQ8</accession>
<organism evidence="2 3">
    <name type="scientific">Arachidicoccus soli</name>
    <dbReference type="NCBI Taxonomy" id="2341117"/>
    <lineage>
        <taxon>Bacteria</taxon>
        <taxon>Pseudomonadati</taxon>
        <taxon>Bacteroidota</taxon>
        <taxon>Chitinophagia</taxon>
        <taxon>Chitinophagales</taxon>
        <taxon>Chitinophagaceae</taxon>
        <taxon>Arachidicoccus</taxon>
    </lineage>
</organism>
<keyword evidence="1" id="KW-0472">Membrane</keyword>
<dbReference type="RefSeq" id="WP_119984235.1">
    <property type="nucleotide sequence ID" value="NZ_CP032489.1"/>
</dbReference>
<keyword evidence="1" id="KW-1133">Transmembrane helix</keyword>
<dbReference type="Proteomes" id="UP000266118">
    <property type="component" value="Chromosome"/>
</dbReference>
<sequence length="199" mass="23742">MELDELKSLWEQQTPADVDAHNKKIIDMIQSKSYGPIASLRSFFKRGFLILPFLIFMIGYAFINKEEMNDPVWWMLLFMLIPSTIFYIRWYYTLGKLQKMELPMKATMERDVVLLERGLRGLYICMHAVGLIMIIVMLEVLTTHNSHSITYKWHFVPEYLRYLAYIAFGIWSYFSGKKTQYRYFGRDIDSLKDLLNKME</sequence>
<evidence type="ECO:0000256" key="1">
    <source>
        <dbReference type="SAM" id="Phobius"/>
    </source>
</evidence>
<keyword evidence="1" id="KW-0812">Transmembrane</keyword>
<evidence type="ECO:0000313" key="2">
    <source>
        <dbReference type="EMBL" id="AYD46325.1"/>
    </source>
</evidence>
<feature type="transmembrane region" description="Helical" evidence="1">
    <location>
        <begin position="159"/>
        <end position="176"/>
    </location>
</feature>
<evidence type="ECO:0000313" key="3">
    <source>
        <dbReference type="Proteomes" id="UP000266118"/>
    </source>
</evidence>